<feature type="compositionally biased region" description="Low complexity" evidence="1">
    <location>
        <begin position="1"/>
        <end position="27"/>
    </location>
</feature>
<dbReference type="OrthoDB" id="3019393at2759"/>
<evidence type="ECO:0000313" key="2">
    <source>
        <dbReference type="EMBL" id="KAF9071816.1"/>
    </source>
</evidence>
<feature type="compositionally biased region" description="Polar residues" evidence="1">
    <location>
        <begin position="43"/>
        <end position="52"/>
    </location>
</feature>
<dbReference type="EMBL" id="JADNRY010000029">
    <property type="protein sequence ID" value="KAF9071816.1"/>
    <property type="molecule type" value="Genomic_DNA"/>
</dbReference>
<sequence length="261" mass="28743">MVAQTRAQAKYAAAAAGTSSHSASSRGIPIAKHTRKRALPTRAQRSGKQTQGACGPRRSTRRRKASVLPVAPIFPDNDSSIEPNPTHQSSNRQLVSTSSAISSIVGDDTVTGWKQSGNCLRRESFVSPELTTRIQTQQQVALAEREGEVYREQTMEMMSKHSLTYQWYDRMMVEGLRNRQEFNTNTVGLDAVMEDRREGELDDGDEDPDMENDDADADAMALDSANNSVVASFPDTLFQPCPPGVRYALVSTPTEILYPCD</sequence>
<evidence type="ECO:0000256" key="1">
    <source>
        <dbReference type="SAM" id="MobiDB-lite"/>
    </source>
</evidence>
<accession>A0A9P5PYM9</accession>
<feature type="region of interest" description="Disordered" evidence="1">
    <location>
        <begin position="1"/>
        <end position="97"/>
    </location>
</feature>
<comment type="caution">
    <text evidence="2">The sequence shown here is derived from an EMBL/GenBank/DDBJ whole genome shotgun (WGS) entry which is preliminary data.</text>
</comment>
<dbReference type="Proteomes" id="UP000772434">
    <property type="component" value="Unassembled WGS sequence"/>
</dbReference>
<keyword evidence="3" id="KW-1185">Reference proteome</keyword>
<feature type="compositionally biased region" description="Polar residues" evidence="1">
    <location>
        <begin position="77"/>
        <end position="97"/>
    </location>
</feature>
<name>A0A9P5PYM9_9AGAR</name>
<evidence type="ECO:0000313" key="3">
    <source>
        <dbReference type="Proteomes" id="UP000772434"/>
    </source>
</evidence>
<organism evidence="2 3">
    <name type="scientific">Rhodocollybia butyracea</name>
    <dbReference type="NCBI Taxonomy" id="206335"/>
    <lineage>
        <taxon>Eukaryota</taxon>
        <taxon>Fungi</taxon>
        <taxon>Dikarya</taxon>
        <taxon>Basidiomycota</taxon>
        <taxon>Agaricomycotina</taxon>
        <taxon>Agaricomycetes</taxon>
        <taxon>Agaricomycetidae</taxon>
        <taxon>Agaricales</taxon>
        <taxon>Marasmiineae</taxon>
        <taxon>Omphalotaceae</taxon>
        <taxon>Rhodocollybia</taxon>
    </lineage>
</organism>
<gene>
    <name evidence="2" type="ORF">BDP27DRAFT_1321423</name>
</gene>
<dbReference type="AlphaFoldDB" id="A0A9P5PYM9"/>
<proteinExistence type="predicted"/>
<reference evidence="2" key="1">
    <citation type="submission" date="2020-11" db="EMBL/GenBank/DDBJ databases">
        <authorList>
            <consortium name="DOE Joint Genome Institute"/>
            <person name="Ahrendt S."/>
            <person name="Riley R."/>
            <person name="Andreopoulos W."/>
            <person name="Labutti K."/>
            <person name="Pangilinan J."/>
            <person name="Ruiz-Duenas F.J."/>
            <person name="Barrasa J.M."/>
            <person name="Sanchez-Garcia M."/>
            <person name="Camarero S."/>
            <person name="Miyauchi S."/>
            <person name="Serrano A."/>
            <person name="Linde D."/>
            <person name="Babiker R."/>
            <person name="Drula E."/>
            <person name="Ayuso-Fernandez I."/>
            <person name="Pacheco R."/>
            <person name="Padilla G."/>
            <person name="Ferreira P."/>
            <person name="Barriuso J."/>
            <person name="Kellner H."/>
            <person name="Castanera R."/>
            <person name="Alfaro M."/>
            <person name="Ramirez L."/>
            <person name="Pisabarro A.G."/>
            <person name="Kuo A."/>
            <person name="Tritt A."/>
            <person name="Lipzen A."/>
            <person name="He G."/>
            <person name="Yan M."/>
            <person name="Ng V."/>
            <person name="Cullen D."/>
            <person name="Martin F."/>
            <person name="Rosso M.-N."/>
            <person name="Henrissat B."/>
            <person name="Hibbett D."/>
            <person name="Martinez A.T."/>
            <person name="Grigoriev I.V."/>
        </authorList>
    </citation>
    <scope>NUCLEOTIDE SEQUENCE</scope>
    <source>
        <strain evidence="2">AH 40177</strain>
    </source>
</reference>
<protein>
    <submittedName>
        <fullName evidence="2">Uncharacterized protein</fullName>
    </submittedName>
</protein>